<sequence length="586" mass="65545">MWTLLCQARLDTRLGAVVGTNTWLPFAKNIVKVLGNRGSVSDHNRSESDAFVESMTSAWTTASVPCLLSTPIFLGHGTDDAMVDVQLGRGARDVLSKVGFRVEWKEYSGAELEGHWIKVPEEVDDIVAFLTRSTGTTQAQSTPDRSCFGWPTHPPTAGWPVITLISHICQPPSSAVMDSTERTGPDQLQQSIATSWAGFLAAQYCAREVDAIRKSLNEHIKQTNIQHELLSVAVVQSKSSPDPPPSPLTKISIESHLESLRQEMMESMSQLSQRLTTHEERAENLRSLTSEDIKSLQEKYLSALGMVEYLQGELRDMRSEKIDTENKLMALERQIAALPPPPKTLSDETMIFLNQLFSRRDELIIGANLTDREPVTRVQEGQITGAASHNEIVTIPTNSAGVGNTSITSPATTFTQEKQVKVPNKRKQPNSLSTRHQHGTAIIRKQPKRKAAEPPQTQPNPKRAIPTPPQSLVPANQVKPKTSLSEAQEIKDLYRRFRNRYDTNPPLDQVRGIWRFINQIKNHDVAKHIQESLAQALPEYVKMGSRGRLATQSDPPPRVFVTISGKLTWKRFREHFDHYAALYLKE</sequence>
<keyword evidence="4" id="KW-1185">Reference proteome</keyword>
<evidence type="ECO:0000313" key="4">
    <source>
        <dbReference type="Proteomes" id="UP001172159"/>
    </source>
</evidence>
<reference evidence="3" key="1">
    <citation type="submission" date="2023-06" db="EMBL/GenBank/DDBJ databases">
        <title>Genome-scale phylogeny and comparative genomics of the fungal order Sordariales.</title>
        <authorList>
            <consortium name="Lawrence Berkeley National Laboratory"/>
            <person name="Hensen N."/>
            <person name="Bonometti L."/>
            <person name="Westerberg I."/>
            <person name="Brannstrom I.O."/>
            <person name="Guillou S."/>
            <person name="Cros-Aarteil S."/>
            <person name="Calhoun S."/>
            <person name="Haridas S."/>
            <person name="Kuo A."/>
            <person name="Mondo S."/>
            <person name="Pangilinan J."/>
            <person name="Riley R."/>
            <person name="Labutti K."/>
            <person name="Andreopoulos B."/>
            <person name="Lipzen A."/>
            <person name="Chen C."/>
            <person name="Yanf M."/>
            <person name="Daum C."/>
            <person name="Ng V."/>
            <person name="Clum A."/>
            <person name="Steindorff A."/>
            <person name="Ohm R."/>
            <person name="Martin F."/>
            <person name="Silar P."/>
            <person name="Natvig D."/>
            <person name="Lalanne C."/>
            <person name="Gautier V."/>
            <person name="Ament-Velasquez S.L."/>
            <person name="Kruys A."/>
            <person name="Hutchinson M.I."/>
            <person name="Powell A.J."/>
            <person name="Barry K."/>
            <person name="Miller A.N."/>
            <person name="Grigoriev I.V."/>
            <person name="Debuchy R."/>
            <person name="Gladieux P."/>
            <person name="Thoren M.H."/>
            <person name="Johannesson H."/>
        </authorList>
    </citation>
    <scope>NUCLEOTIDE SEQUENCE</scope>
    <source>
        <strain evidence="3">CBS 540.89</strain>
    </source>
</reference>
<dbReference type="PANTHER" id="PTHR10655:SF63">
    <property type="entry name" value="PHOSPHOLIPASE_CARBOXYLESTERASE_THIOESTERASE DOMAIN-CONTAINING PROTEIN"/>
    <property type="match status" value="1"/>
</dbReference>
<dbReference type="Gene3D" id="3.40.50.1820">
    <property type="entry name" value="alpha/beta hydrolase"/>
    <property type="match status" value="1"/>
</dbReference>
<gene>
    <name evidence="3" type="ORF">B0T21DRAFT_336195</name>
</gene>
<dbReference type="PANTHER" id="PTHR10655">
    <property type="entry name" value="LYSOPHOSPHOLIPASE-RELATED"/>
    <property type="match status" value="1"/>
</dbReference>
<feature type="region of interest" description="Disordered" evidence="2">
    <location>
        <begin position="394"/>
        <end position="485"/>
    </location>
</feature>
<name>A0AA40EBJ7_9PEZI</name>
<dbReference type="GO" id="GO:0005737">
    <property type="term" value="C:cytoplasm"/>
    <property type="evidence" value="ECO:0007669"/>
    <property type="project" value="TreeGrafter"/>
</dbReference>
<keyword evidence="1" id="KW-0175">Coiled coil</keyword>
<proteinExistence type="predicted"/>
<evidence type="ECO:0000313" key="3">
    <source>
        <dbReference type="EMBL" id="KAK0729363.1"/>
    </source>
</evidence>
<evidence type="ECO:0000256" key="1">
    <source>
        <dbReference type="SAM" id="Coils"/>
    </source>
</evidence>
<dbReference type="InterPro" id="IPR029058">
    <property type="entry name" value="AB_hydrolase_fold"/>
</dbReference>
<protein>
    <recommendedName>
        <fullName evidence="5">Phospholipase/carboxylesterase/thioesterase domain-containing protein</fullName>
    </recommendedName>
</protein>
<dbReference type="GO" id="GO:0008474">
    <property type="term" value="F:palmitoyl-(protein) hydrolase activity"/>
    <property type="evidence" value="ECO:0007669"/>
    <property type="project" value="TreeGrafter"/>
</dbReference>
<evidence type="ECO:0008006" key="5">
    <source>
        <dbReference type="Google" id="ProtNLM"/>
    </source>
</evidence>
<comment type="caution">
    <text evidence="3">The sequence shown here is derived from an EMBL/GenBank/DDBJ whole genome shotgun (WGS) entry which is preliminary data.</text>
</comment>
<dbReference type="EMBL" id="JAUKTV010000009">
    <property type="protein sequence ID" value="KAK0729363.1"/>
    <property type="molecule type" value="Genomic_DNA"/>
</dbReference>
<evidence type="ECO:0000256" key="2">
    <source>
        <dbReference type="SAM" id="MobiDB-lite"/>
    </source>
</evidence>
<dbReference type="GO" id="GO:0052689">
    <property type="term" value="F:carboxylic ester hydrolase activity"/>
    <property type="evidence" value="ECO:0007669"/>
    <property type="project" value="TreeGrafter"/>
</dbReference>
<organism evidence="3 4">
    <name type="scientific">Apiosordaria backusii</name>
    <dbReference type="NCBI Taxonomy" id="314023"/>
    <lineage>
        <taxon>Eukaryota</taxon>
        <taxon>Fungi</taxon>
        <taxon>Dikarya</taxon>
        <taxon>Ascomycota</taxon>
        <taxon>Pezizomycotina</taxon>
        <taxon>Sordariomycetes</taxon>
        <taxon>Sordariomycetidae</taxon>
        <taxon>Sordariales</taxon>
        <taxon>Lasiosphaeriaceae</taxon>
        <taxon>Apiosordaria</taxon>
    </lineage>
</organism>
<feature type="compositionally biased region" description="Polar residues" evidence="2">
    <location>
        <begin position="395"/>
        <end position="417"/>
    </location>
</feature>
<dbReference type="Proteomes" id="UP001172159">
    <property type="component" value="Unassembled WGS sequence"/>
</dbReference>
<feature type="coiled-coil region" evidence="1">
    <location>
        <begin position="261"/>
        <end position="334"/>
    </location>
</feature>
<dbReference type="InterPro" id="IPR050565">
    <property type="entry name" value="LYPA1-2/EST-like"/>
</dbReference>
<accession>A0AA40EBJ7</accession>
<dbReference type="SUPFAM" id="SSF53474">
    <property type="entry name" value="alpha/beta-Hydrolases"/>
    <property type="match status" value="1"/>
</dbReference>
<dbReference type="AlphaFoldDB" id="A0AA40EBJ7"/>